<reference evidence="7 8" key="1">
    <citation type="journal article" date="2019" name="Int. J. Syst. Evol. Microbiol.">
        <title>The Global Catalogue of Microorganisms (GCM) 10K type strain sequencing project: providing services to taxonomists for standard genome sequencing and annotation.</title>
        <authorList>
            <consortium name="The Broad Institute Genomics Platform"/>
            <consortium name="The Broad Institute Genome Sequencing Center for Infectious Disease"/>
            <person name="Wu L."/>
            <person name="Ma J."/>
        </authorList>
    </citation>
    <scope>NUCLEOTIDE SEQUENCE [LARGE SCALE GENOMIC DNA]</scope>
    <source>
        <strain evidence="7 8">JCM 6305</strain>
    </source>
</reference>
<accession>A0ABN3KB01</accession>
<keyword evidence="5" id="KW-0233">DNA recombination</keyword>
<evidence type="ECO:0000256" key="4">
    <source>
        <dbReference type="ARBA" id="ARBA00023125"/>
    </source>
</evidence>
<sequence>MLSVVDEDGITGAGSLMDEIVREGARWMLAAALEAEVEQHTAELAAERDEAGRRLVVRDGRHRERTAGTAAGPVAVRAPRVNDKRVDEATGERMRFSSMISPGLRPGGAPSHRGAGSSRRSARCCPCSVCTACPVVTSCPRPSENTYGAKWPKAVKKITDDLDELPAFHGFPAEHRIHLRTTNPIESTLGTVRLRTKVIRGAGSPAAAPTVVFKLAEAAQARRRAVTAPHLVALVRSGVRFENGVLVERQDQAA</sequence>
<evidence type="ECO:0000256" key="3">
    <source>
        <dbReference type="ARBA" id="ARBA00022578"/>
    </source>
</evidence>
<evidence type="ECO:0000256" key="6">
    <source>
        <dbReference type="SAM" id="MobiDB-lite"/>
    </source>
</evidence>
<feature type="compositionally biased region" description="Low complexity" evidence="6">
    <location>
        <begin position="107"/>
        <end position="117"/>
    </location>
</feature>
<dbReference type="Proteomes" id="UP001501638">
    <property type="component" value="Unassembled WGS sequence"/>
</dbReference>
<dbReference type="EMBL" id="BAAASZ010000030">
    <property type="protein sequence ID" value="GAA2454752.1"/>
    <property type="molecule type" value="Genomic_DNA"/>
</dbReference>
<evidence type="ECO:0000256" key="1">
    <source>
        <dbReference type="ARBA" id="ARBA00002190"/>
    </source>
</evidence>
<proteinExistence type="inferred from homology"/>
<dbReference type="PANTHER" id="PTHR33217:SF9">
    <property type="entry name" value="MUTATOR FAMILY TRANSPOSASE"/>
    <property type="match status" value="1"/>
</dbReference>
<keyword evidence="3" id="KW-0815">Transposition</keyword>
<dbReference type="PANTHER" id="PTHR33217">
    <property type="entry name" value="TRANSPOSASE FOR INSERTION SEQUENCE ELEMENT IS1081"/>
    <property type="match status" value="1"/>
</dbReference>
<evidence type="ECO:0008006" key="9">
    <source>
        <dbReference type="Google" id="ProtNLM"/>
    </source>
</evidence>
<comment type="function">
    <text evidence="1">Required for the transposition of the insertion element.</text>
</comment>
<keyword evidence="4" id="KW-0238">DNA-binding</keyword>
<comment type="similarity">
    <text evidence="2">Belongs to the transposase mutator family.</text>
</comment>
<feature type="region of interest" description="Disordered" evidence="6">
    <location>
        <begin position="98"/>
        <end position="117"/>
    </location>
</feature>
<name>A0ABN3KB01_9ACTN</name>
<evidence type="ECO:0000256" key="5">
    <source>
        <dbReference type="ARBA" id="ARBA00023172"/>
    </source>
</evidence>
<evidence type="ECO:0000313" key="8">
    <source>
        <dbReference type="Proteomes" id="UP001501638"/>
    </source>
</evidence>
<protein>
    <recommendedName>
        <fullName evidence="9">Mutator family transposase</fullName>
    </recommendedName>
</protein>
<dbReference type="InterPro" id="IPR001207">
    <property type="entry name" value="Transposase_mutator"/>
</dbReference>
<evidence type="ECO:0000256" key="2">
    <source>
        <dbReference type="ARBA" id="ARBA00010961"/>
    </source>
</evidence>
<gene>
    <name evidence="7" type="ORF">GCM10010405_43310</name>
</gene>
<comment type="caution">
    <text evidence="7">The sequence shown here is derived from an EMBL/GenBank/DDBJ whole genome shotgun (WGS) entry which is preliminary data.</text>
</comment>
<organism evidence="7 8">
    <name type="scientific">Streptomyces macrosporus</name>
    <dbReference type="NCBI Taxonomy" id="44032"/>
    <lineage>
        <taxon>Bacteria</taxon>
        <taxon>Bacillati</taxon>
        <taxon>Actinomycetota</taxon>
        <taxon>Actinomycetes</taxon>
        <taxon>Kitasatosporales</taxon>
        <taxon>Streptomycetaceae</taxon>
        <taxon>Streptomyces</taxon>
    </lineage>
</organism>
<evidence type="ECO:0000313" key="7">
    <source>
        <dbReference type="EMBL" id="GAA2454752.1"/>
    </source>
</evidence>
<keyword evidence="8" id="KW-1185">Reference proteome</keyword>